<evidence type="ECO:0000313" key="4">
    <source>
        <dbReference type="Proteomes" id="UP001061361"/>
    </source>
</evidence>
<dbReference type="PANTHER" id="PTHR12526">
    <property type="entry name" value="GLYCOSYLTRANSFERASE"/>
    <property type="match status" value="1"/>
</dbReference>
<dbReference type="InterPro" id="IPR001296">
    <property type="entry name" value="Glyco_trans_1"/>
</dbReference>
<dbReference type="GO" id="GO:0016740">
    <property type="term" value="F:transferase activity"/>
    <property type="evidence" value="ECO:0007669"/>
    <property type="project" value="UniProtKB-KW"/>
</dbReference>
<dbReference type="CDD" id="cd03801">
    <property type="entry name" value="GT4_PimA-like"/>
    <property type="match status" value="1"/>
</dbReference>
<dbReference type="SUPFAM" id="SSF53756">
    <property type="entry name" value="UDP-Glycosyltransferase/glycogen phosphorylase"/>
    <property type="match status" value="1"/>
</dbReference>
<name>A0ABN6RTW0_9BACT</name>
<dbReference type="Pfam" id="PF13439">
    <property type="entry name" value="Glyco_transf_4"/>
    <property type="match status" value="1"/>
</dbReference>
<gene>
    <name evidence="3" type="ORF">JCM14722_04920</name>
</gene>
<accession>A0ABN6RTW0</accession>
<feature type="domain" description="Glycosyltransferase subfamily 4-like N-terminal" evidence="2">
    <location>
        <begin position="17"/>
        <end position="168"/>
    </location>
</feature>
<dbReference type="Proteomes" id="UP001061361">
    <property type="component" value="Chromosome"/>
</dbReference>
<keyword evidence="3" id="KW-0808">Transferase</keyword>
<keyword evidence="4" id="KW-1185">Reference proteome</keyword>
<sequence length="369" mass="41054">MKIFQVINVRWFNATAWYAITLSRLLADAGHEVVVLTQADTQSEKVAREMGLTTVAVDLNTTNPVRFVGAAKHIIQLLRTHRPDIVNCHRGEGFFLWGALKLFGFGYRLVRTRGDQRPPRSDAINRWLHADVADAVVVTNRRMADYFLHKMRTPGHGLWLIHGGVDTAKFHFDPEGRERVRKEFGFGPDDLVVGLLGRFDRVKGHKELIEAVAALQKRGRDNLKLFLIGFDTAMTASEIETHIRENGIEDITRISGRRDDVGACISALDIGVVASLWSEAIARSALEIMAADRPLVSTDVGVMPDLTAPSMLVAPEDARGLADTIAKLADNAPLREEVLAAQKRTMSQLTLEEFLKRTLNLYQSLIQGS</sequence>
<proteinExistence type="predicted"/>
<reference evidence="3" key="1">
    <citation type="submission" date="2022-08" db="EMBL/GenBank/DDBJ databases">
        <title>Genome Sequence of the sulphate-reducing bacterium, Pseudodesulfovibrio portus JCM14722.</title>
        <authorList>
            <person name="Kondo R."/>
            <person name="Kataoka T."/>
        </authorList>
    </citation>
    <scope>NUCLEOTIDE SEQUENCE</scope>
    <source>
        <strain evidence="3">JCM 14722</strain>
    </source>
</reference>
<dbReference type="RefSeq" id="WP_264983007.1">
    <property type="nucleotide sequence ID" value="NZ_AP026708.1"/>
</dbReference>
<protein>
    <submittedName>
        <fullName evidence="3">Glycosyl transferase</fullName>
    </submittedName>
</protein>
<dbReference type="Gene3D" id="3.40.50.2000">
    <property type="entry name" value="Glycogen Phosphorylase B"/>
    <property type="match status" value="2"/>
</dbReference>
<evidence type="ECO:0000313" key="3">
    <source>
        <dbReference type="EMBL" id="BDQ32950.1"/>
    </source>
</evidence>
<evidence type="ECO:0000259" key="1">
    <source>
        <dbReference type="Pfam" id="PF00534"/>
    </source>
</evidence>
<feature type="domain" description="Glycosyl transferase family 1" evidence="1">
    <location>
        <begin position="177"/>
        <end position="338"/>
    </location>
</feature>
<dbReference type="Pfam" id="PF00534">
    <property type="entry name" value="Glycos_transf_1"/>
    <property type="match status" value="1"/>
</dbReference>
<dbReference type="EMBL" id="AP026708">
    <property type="protein sequence ID" value="BDQ32950.1"/>
    <property type="molecule type" value="Genomic_DNA"/>
</dbReference>
<organism evidence="3 4">
    <name type="scientific">Pseudodesulfovibrio portus</name>
    <dbReference type="NCBI Taxonomy" id="231439"/>
    <lineage>
        <taxon>Bacteria</taxon>
        <taxon>Pseudomonadati</taxon>
        <taxon>Thermodesulfobacteriota</taxon>
        <taxon>Desulfovibrionia</taxon>
        <taxon>Desulfovibrionales</taxon>
        <taxon>Desulfovibrionaceae</taxon>
    </lineage>
</organism>
<dbReference type="InterPro" id="IPR028098">
    <property type="entry name" value="Glyco_trans_4-like_N"/>
</dbReference>
<evidence type="ECO:0000259" key="2">
    <source>
        <dbReference type="Pfam" id="PF13439"/>
    </source>
</evidence>